<keyword evidence="3" id="KW-1185">Reference proteome</keyword>
<dbReference type="EMBL" id="CP036274">
    <property type="protein sequence ID" value="QDU25791.1"/>
    <property type="molecule type" value="Genomic_DNA"/>
</dbReference>
<dbReference type="AlphaFoldDB" id="A0A517Y6D2"/>
<keyword evidence="1" id="KW-1133">Transmembrane helix</keyword>
<gene>
    <name evidence="2" type="ORF">ETAA8_08620</name>
</gene>
<keyword evidence="1" id="KW-0812">Transmembrane</keyword>
<protein>
    <recommendedName>
        <fullName evidence="4">YcxB-like protein domain-containing protein</fullName>
    </recommendedName>
</protein>
<organism evidence="2 3">
    <name type="scientific">Anatilimnocola aggregata</name>
    <dbReference type="NCBI Taxonomy" id="2528021"/>
    <lineage>
        <taxon>Bacteria</taxon>
        <taxon>Pseudomonadati</taxon>
        <taxon>Planctomycetota</taxon>
        <taxon>Planctomycetia</taxon>
        <taxon>Pirellulales</taxon>
        <taxon>Pirellulaceae</taxon>
        <taxon>Anatilimnocola</taxon>
    </lineage>
</organism>
<evidence type="ECO:0000256" key="1">
    <source>
        <dbReference type="SAM" id="Phobius"/>
    </source>
</evidence>
<accession>A0A517Y6D2</accession>
<keyword evidence="1" id="KW-0472">Membrane</keyword>
<feature type="transmembrane region" description="Helical" evidence="1">
    <location>
        <begin position="82"/>
        <end position="107"/>
    </location>
</feature>
<name>A0A517Y6D2_9BACT</name>
<feature type="transmembrane region" description="Helical" evidence="1">
    <location>
        <begin position="52"/>
        <end position="70"/>
    </location>
</feature>
<dbReference type="KEGG" id="aagg:ETAA8_08620"/>
<evidence type="ECO:0008006" key="4">
    <source>
        <dbReference type="Google" id="ProtNLM"/>
    </source>
</evidence>
<sequence length="207" mass="23357">MAEPINPYASPQTVIGSTDFDPLRTLTAKFPRTWKVHSKMALAAPNPWSRRAAWTILLAPALIYTLYWLPPLAFFSARQQAAWCWMVGLLIPMLTVSVAEQIGWWIALQRLRKDPILGTAGQWIVTIDLANIKLQTPGGIASWPCTITALNSYEKSLALIVDQQTAIYIPATADFGEETFAIWKETLEARWRSERFGPQLASHRIRH</sequence>
<dbReference type="Proteomes" id="UP000315017">
    <property type="component" value="Chromosome"/>
</dbReference>
<evidence type="ECO:0000313" key="3">
    <source>
        <dbReference type="Proteomes" id="UP000315017"/>
    </source>
</evidence>
<evidence type="ECO:0000313" key="2">
    <source>
        <dbReference type="EMBL" id="QDU25791.1"/>
    </source>
</evidence>
<proteinExistence type="predicted"/>
<reference evidence="2 3" key="1">
    <citation type="submission" date="2019-02" db="EMBL/GenBank/DDBJ databases">
        <title>Deep-cultivation of Planctomycetes and their phenomic and genomic characterization uncovers novel biology.</title>
        <authorList>
            <person name="Wiegand S."/>
            <person name="Jogler M."/>
            <person name="Boedeker C."/>
            <person name="Pinto D."/>
            <person name="Vollmers J."/>
            <person name="Rivas-Marin E."/>
            <person name="Kohn T."/>
            <person name="Peeters S.H."/>
            <person name="Heuer A."/>
            <person name="Rast P."/>
            <person name="Oberbeckmann S."/>
            <person name="Bunk B."/>
            <person name="Jeske O."/>
            <person name="Meyerdierks A."/>
            <person name="Storesund J.E."/>
            <person name="Kallscheuer N."/>
            <person name="Luecker S."/>
            <person name="Lage O.M."/>
            <person name="Pohl T."/>
            <person name="Merkel B.J."/>
            <person name="Hornburger P."/>
            <person name="Mueller R.-W."/>
            <person name="Bruemmer F."/>
            <person name="Labrenz M."/>
            <person name="Spormann A.M."/>
            <person name="Op den Camp H."/>
            <person name="Overmann J."/>
            <person name="Amann R."/>
            <person name="Jetten M.S.M."/>
            <person name="Mascher T."/>
            <person name="Medema M.H."/>
            <person name="Devos D.P."/>
            <person name="Kaster A.-K."/>
            <person name="Ovreas L."/>
            <person name="Rohde M."/>
            <person name="Galperin M.Y."/>
            <person name="Jogler C."/>
        </authorList>
    </citation>
    <scope>NUCLEOTIDE SEQUENCE [LARGE SCALE GENOMIC DNA]</scope>
    <source>
        <strain evidence="2 3">ETA_A8</strain>
    </source>
</reference>
<dbReference type="RefSeq" id="WP_145085323.1">
    <property type="nucleotide sequence ID" value="NZ_CP036274.1"/>
</dbReference>